<name>A0AA41YZX1_9HYPH</name>
<evidence type="ECO:0000256" key="1">
    <source>
        <dbReference type="SAM" id="MobiDB-lite"/>
    </source>
</evidence>
<dbReference type="AlphaFoldDB" id="A0AA41YZX1"/>
<evidence type="ECO:0000313" key="2">
    <source>
        <dbReference type="EMBL" id="MCW6507915.1"/>
    </source>
</evidence>
<proteinExistence type="predicted"/>
<feature type="region of interest" description="Disordered" evidence="1">
    <location>
        <begin position="1"/>
        <end position="36"/>
    </location>
</feature>
<protein>
    <submittedName>
        <fullName evidence="2">DUF2794 domain-containing protein</fullName>
    </submittedName>
</protein>
<gene>
    <name evidence="2" type="ORF">M8523_07765</name>
</gene>
<dbReference type="EMBL" id="JAMOIM010000004">
    <property type="protein sequence ID" value="MCW6507915.1"/>
    <property type="molecule type" value="Genomic_DNA"/>
</dbReference>
<dbReference type="Proteomes" id="UP001165667">
    <property type="component" value="Unassembled WGS sequence"/>
</dbReference>
<sequence>MNEAPENGDQQTRMDSRAAVHPFPSRQTPEPNRREGAVVSFDRHELREILNVYGRGIANGDWKDYALDFTPQKSVFSIYRRASEVPLYRIEKDPALARKQGAYAVVNAAGFVLKRGPELARVLRVLETKPRLSVV</sequence>
<evidence type="ECO:0000313" key="3">
    <source>
        <dbReference type="Proteomes" id="UP001165667"/>
    </source>
</evidence>
<dbReference type="Pfam" id="PF10984">
    <property type="entry name" value="DUF2794"/>
    <property type="match status" value="1"/>
</dbReference>
<dbReference type="InterPro" id="IPR021252">
    <property type="entry name" value="DUF2794"/>
</dbReference>
<organism evidence="2 3">
    <name type="scientific">Lichenifustis flavocetrariae</name>
    <dbReference type="NCBI Taxonomy" id="2949735"/>
    <lineage>
        <taxon>Bacteria</taxon>
        <taxon>Pseudomonadati</taxon>
        <taxon>Pseudomonadota</taxon>
        <taxon>Alphaproteobacteria</taxon>
        <taxon>Hyphomicrobiales</taxon>
        <taxon>Lichenihabitantaceae</taxon>
        <taxon>Lichenifustis</taxon>
    </lineage>
</organism>
<accession>A0AA41YZX1</accession>
<reference evidence="2" key="1">
    <citation type="submission" date="2022-05" db="EMBL/GenBank/DDBJ databases">
        <authorList>
            <person name="Pankratov T."/>
        </authorList>
    </citation>
    <scope>NUCLEOTIDE SEQUENCE</scope>
    <source>
        <strain evidence="2">BP6-180914</strain>
    </source>
</reference>
<keyword evidence="3" id="KW-1185">Reference proteome</keyword>
<comment type="caution">
    <text evidence="2">The sequence shown here is derived from an EMBL/GenBank/DDBJ whole genome shotgun (WGS) entry which is preliminary data.</text>
</comment>